<comment type="caution">
    <text evidence="5">The sequence shown here is derived from an EMBL/GenBank/DDBJ whole genome shotgun (WGS) entry which is preliminary data.</text>
</comment>
<dbReference type="EMBL" id="JACHIN010000030">
    <property type="protein sequence ID" value="MBB5085082.1"/>
    <property type="molecule type" value="Genomic_DNA"/>
</dbReference>
<evidence type="ECO:0000256" key="1">
    <source>
        <dbReference type="ARBA" id="ARBA00023015"/>
    </source>
</evidence>
<dbReference type="GO" id="GO:0003700">
    <property type="term" value="F:DNA-binding transcription factor activity"/>
    <property type="evidence" value="ECO:0007669"/>
    <property type="project" value="InterPro"/>
</dbReference>
<evidence type="ECO:0000313" key="5">
    <source>
        <dbReference type="EMBL" id="MBB5085082.1"/>
    </source>
</evidence>
<feature type="domain" description="HTH arsR-type" evidence="4">
    <location>
        <begin position="251"/>
        <end position="324"/>
    </location>
</feature>
<evidence type="ECO:0000256" key="3">
    <source>
        <dbReference type="ARBA" id="ARBA00023163"/>
    </source>
</evidence>
<dbReference type="SMART" id="SM00418">
    <property type="entry name" value="HTH_ARSR"/>
    <property type="match status" value="1"/>
</dbReference>
<proteinExistence type="predicted"/>
<dbReference type="InterPro" id="IPR036390">
    <property type="entry name" value="WH_DNA-bd_sf"/>
</dbReference>
<dbReference type="SUPFAM" id="SSF46785">
    <property type="entry name" value="Winged helix' DNA-binding domain"/>
    <property type="match status" value="1"/>
</dbReference>
<keyword evidence="3" id="KW-0804">Transcription</keyword>
<dbReference type="PANTHER" id="PTHR43132:SF6">
    <property type="entry name" value="HTH-TYPE TRANSCRIPTIONAL REPRESSOR CZRA"/>
    <property type="match status" value="1"/>
</dbReference>
<keyword evidence="1" id="KW-0805">Transcription regulation</keyword>
<evidence type="ECO:0000259" key="4">
    <source>
        <dbReference type="SMART" id="SM00418"/>
    </source>
</evidence>
<dbReference type="Proteomes" id="UP000568380">
    <property type="component" value="Unassembled WGS sequence"/>
</dbReference>
<protein>
    <recommendedName>
        <fullName evidence="4">HTH arsR-type domain-containing protein</fullName>
    </recommendedName>
</protein>
<dbReference type="Gene3D" id="1.10.10.10">
    <property type="entry name" value="Winged helix-like DNA-binding domain superfamily/Winged helix DNA-binding domain"/>
    <property type="match status" value="1"/>
</dbReference>
<sequence length="324" mass="35356">MLTVAFSAYDVTSIRFAYSPLREISASVHALRTPAGRALHLPWFKQVRPNLTADLAPLLDLIPGGAYIPDFLCPIPTVPTPDLAGELAALRALPDEVIRGDLDRMTSWPTCGPLEGTAIELYENPGPALDRLAQAIGAYWRIAIAPHWSRMRNLLEGDLLYRAGRLAQDGPAGVFADMHPAIRWEDRTLYLQQRPQELSRVLKGEGLLLIASVFVWPGLFHRTDSPGQPIITYPVRAIATLWERGTAPAPDALAAVIGRSRALLLTELDTPASTTDLSRRTGLAAASVSEQLALLLSAGLVTKHRVGRAMLYVRTPRAQSLLDD</sequence>
<reference evidence="5 6" key="1">
    <citation type="submission" date="2020-08" db="EMBL/GenBank/DDBJ databases">
        <title>Genomic Encyclopedia of Type Strains, Phase IV (KMG-IV): sequencing the most valuable type-strain genomes for metagenomic binning, comparative biology and taxonomic classification.</title>
        <authorList>
            <person name="Goeker M."/>
        </authorList>
    </citation>
    <scope>NUCLEOTIDE SEQUENCE [LARGE SCALE GENOMIC DNA]</scope>
    <source>
        <strain evidence="5 6">DSM 45385</strain>
    </source>
</reference>
<dbReference type="InterPro" id="IPR011991">
    <property type="entry name" value="ArsR-like_HTH"/>
</dbReference>
<dbReference type="CDD" id="cd00090">
    <property type="entry name" value="HTH_ARSR"/>
    <property type="match status" value="1"/>
</dbReference>
<name>A0A7W8AEZ0_9ACTN</name>
<organism evidence="5 6">
    <name type="scientific">Nonomuraea endophytica</name>
    <dbReference type="NCBI Taxonomy" id="714136"/>
    <lineage>
        <taxon>Bacteria</taxon>
        <taxon>Bacillati</taxon>
        <taxon>Actinomycetota</taxon>
        <taxon>Actinomycetes</taxon>
        <taxon>Streptosporangiales</taxon>
        <taxon>Streptosporangiaceae</taxon>
        <taxon>Nonomuraea</taxon>
    </lineage>
</organism>
<accession>A0A7W8AEZ0</accession>
<dbReference type="InterPro" id="IPR051011">
    <property type="entry name" value="Metal_resp_trans_reg"/>
</dbReference>
<dbReference type="InterPro" id="IPR001845">
    <property type="entry name" value="HTH_ArsR_DNA-bd_dom"/>
</dbReference>
<dbReference type="GO" id="GO:0003677">
    <property type="term" value="F:DNA binding"/>
    <property type="evidence" value="ECO:0007669"/>
    <property type="project" value="UniProtKB-KW"/>
</dbReference>
<dbReference type="InterPro" id="IPR036388">
    <property type="entry name" value="WH-like_DNA-bd_sf"/>
</dbReference>
<evidence type="ECO:0000313" key="6">
    <source>
        <dbReference type="Proteomes" id="UP000568380"/>
    </source>
</evidence>
<dbReference type="AlphaFoldDB" id="A0A7W8AEZ0"/>
<evidence type="ECO:0000256" key="2">
    <source>
        <dbReference type="ARBA" id="ARBA00023125"/>
    </source>
</evidence>
<keyword evidence="6" id="KW-1185">Reference proteome</keyword>
<keyword evidence="2" id="KW-0238">DNA-binding</keyword>
<gene>
    <name evidence="5" type="ORF">HNR40_010595</name>
</gene>
<dbReference type="RefSeq" id="WP_184976215.1">
    <property type="nucleotide sequence ID" value="NZ_JACHIN010000030.1"/>
</dbReference>
<dbReference type="PANTHER" id="PTHR43132">
    <property type="entry name" value="ARSENICAL RESISTANCE OPERON REPRESSOR ARSR-RELATED"/>
    <property type="match status" value="1"/>
</dbReference>